<reference evidence="3" key="1">
    <citation type="submission" date="2022-07" db="EMBL/GenBank/DDBJ databases">
        <title>Fungi with potential for degradation of polypropylene.</title>
        <authorList>
            <person name="Gostincar C."/>
        </authorList>
    </citation>
    <scope>NUCLEOTIDE SEQUENCE</scope>
    <source>
        <strain evidence="3">EXF-13308</strain>
    </source>
</reference>
<protein>
    <submittedName>
        <fullName evidence="3">MCM2/3/5 family protein</fullName>
    </submittedName>
</protein>
<keyword evidence="4" id="KW-1185">Reference proteome</keyword>
<accession>A0AA38R7U7</accession>
<evidence type="ECO:0000256" key="1">
    <source>
        <dbReference type="SAM" id="MobiDB-lite"/>
    </source>
</evidence>
<dbReference type="Proteomes" id="UP001174694">
    <property type="component" value="Unassembled WGS sequence"/>
</dbReference>
<dbReference type="AlphaFoldDB" id="A0AA38R7U7"/>
<dbReference type="EMBL" id="JANBVO010000025">
    <property type="protein sequence ID" value="KAJ9141757.1"/>
    <property type="molecule type" value="Genomic_DNA"/>
</dbReference>
<feature type="transmembrane region" description="Helical" evidence="2">
    <location>
        <begin position="83"/>
        <end position="108"/>
    </location>
</feature>
<evidence type="ECO:0000313" key="3">
    <source>
        <dbReference type="EMBL" id="KAJ9141757.1"/>
    </source>
</evidence>
<keyword evidence="2" id="KW-1133">Transmembrane helix</keyword>
<keyword evidence="2" id="KW-0472">Membrane</keyword>
<sequence>MAWNKGGAAAAETPLKDLDDGNIADTANADNAGSGLHQTRHLRSMSTVQGIDEEDAVDFAKKDAKATDGCSSRADVRKGRRSWLSVWILLLSVYSTVLSGVWLVVAIVQPRWGRKISSAGTLLPSTASLLTALLAKSIELSFVTVFVAFIGQVLTRRAFVRQSKGTTLSEMMMRNWVVQPGSLITHGETLHYAAVTFLGATTLIATVVATFYTTASDAMVSPKLKFSDWQHRLLQGYVVSSYANPFFVRDSCATPLSMDPENPNFDSFAGYSCLDVQYSGNSYHNFLAFLSTWHDISTNGTSEVIDIAQRPPGTATLFDNTTLTAAWIETENSNATRSFELHQRIINNITLAMPHAGVYAAATNPINKMLQPSELSGVGEYAIKASVVSPAVNVMCVNVSPEEMAPLVYTEWPNAKTNTTSVPGQKIGYAQWQTETPVVSNVEWLNSTTVDDIFRWGEAYGRRPPVFQLYPIDSNIITNTTVIGSDAIYVFDSYHRSFLNVTVKTSIDWKNMVDQWRLAIDLNGGVGNDNASNARILTELALTKPKLASLLPSMAEALAVLISSTLVSGALQTPFRERWDYPMHELGLPGVLQSFNASIMTQEYTSSHTSSWHGVFYVVLALVFIINLSCLAYFIIRSGLVTDFTEPANLFALAVNSPPSEQLKGSCGGGAEKADLVVPYRISYLPSNNHFFFEEAHDRPWRGRYSNSEVEYEPGNKPSSYERLSDDKSWL</sequence>
<evidence type="ECO:0000256" key="2">
    <source>
        <dbReference type="SAM" id="Phobius"/>
    </source>
</evidence>
<proteinExistence type="predicted"/>
<feature type="transmembrane region" description="Helical" evidence="2">
    <location>
        <begin position="615"/>
        <end position="636"/>
    </location>
</feature>
<gene>
    <name evidence="3" type="ORF">NKR23_g7821</name>
</gene>
<evidence type="ECO:0000313" key="4">
    <source>
        <dbReference type="Proteomes" id="UP001174694"/>
    </source>
</evidence>
<keyword evidence="2" id="KW-0812">Transmembrane</keyword>
<feature type="region of interest" description="Disordered" evidence="1">
    <location>
        <begin position="707"/>
        <end position="731"/>
    </location>
</feature>
<name>A0AA38R7U7_9PEZI</name>
<feature type="transmembrane region" description="Helical" evidence="2">
    <location>
        <begin position="192"/>
        <end position="212"/>
    </location>
</feature>
<comment type="caution">
    <text evidence="3">The sequence shown here is derived from an EMBL/GenBank/DDBJ whole genome shotgun (WGS) entry which is preliminary data.</text>
</comment>
<feature type="transmembrane region" description="Helical" evidence="2">
    <location>
        <begin position="128"/>
        <end position="154"/>
    </location>
</feature>
<organism evidence="3 4">
    <name type="scientific">Pleurostoma richardsiae</name>
    <dbReference type="NCBI Taxonomy" id="41990"/>
    <lineage>
        <taxon>Eukaryota</taxon>
        <taxon>Fungi</taxon>
        <taxon>Dikarya</taxon>
        <taxon>Ascomycota</taxon>
        <taxon>Pezizomycotina</taxon>
        <taxon>Sordariomycetes</taxon>
        <taxon>Sordariomycetidae</taxon>
        <taxon>Calosphaeriales</taxon>
        <taxon>Pleurostomataceae</taxon>
        <taxon>Pleurostoma</taxon>
    </lineage>
</organism>